<keyword evidence="5" id="KW-1185">Reference proteome</keyword>
<keyword evidence="1" id="KW-0175">Coiled coil</keyword>
<evidence type="ECO:0000313" key="5">
    <source>
        <dbReference type="Proteomes" id="UP000000343"/>
    </source>
</evidence>
<name>E8WWT9_GRATM</name>
<protein>
    <submittedName>
        <fullName evidence="4">Uncharacterized protein</fullName>
    </submittedName>
</protein>
<organism evidence="5">
    <name type="scientific">Granulicella tundricola (strain ATCC BAA-1859 / DSM 23138 / MP5ACTX9)</name>
    <dbReference type="NCBI Taxonomy" id="1198114"/>
    <lineage>
        <taxon>Bacteria</taxon>
        <taxon>Pseudomonadati</taxon>
        <taxon>Acidobacteriota</taxon>
        <taxon>Terriglobia</taxon>
        <taxon>Terriglobales</taxon>
        <taxon>Acidobacteriaceae</taxon>
        <taxon>Granulicella</taxon>
    </lineage>
</organism>
<dbReference type="PANTHER" id="PTHR39082:SF1">
    <property type="entry name" value="SCAVENGER RECEPTOR CLASS A MEMBER 3"/>
    <property type="match status" value="1"/>
</dbReference>
<dbReference type="PaxDb" id="1198114-AciX9_0345"/>
<evidence type="ECO:0000256" key="1">
    <source>
        <dbReference type="SAM" id="Coils"/>
    </source>
</evidence>
<dbReference type="InterPro" id="IPR056003">
    <property type="entry name" value="CT398_CC_hairpin"/>
</dbReference>
<dbReference type="eggNOG" id="COG1579">
    <property type="taxonomic scope" value="Bacteria"/>
</dbReference>
<dbReference type="STRING" id="1198114.AciX9_0345"/>
<dbReference type="PANTHER" id="PTHR39082">
    <property type="entry name" value="PHOSPHOLIPASE C-BETA-2-RELATED"/>
    <property type="match status" value="1"/>
</dbReference>
<dbReference type="InterPro" id="IPR052376">
    <property type="entry name" value="Oxidative_Scav/Glycosyltrans"/>
</dbReference>
<feature type="domain" description="CT398-like coiled coil hairpin" evidence="3">
    <location>
        <begin position="11"/>
        <end position="187"/>
    </location>
</feature>
<dbReference type="InterPro" id="IPR003743">
    <property type="entry name" value="Zf-RING_7"/>
</dbReference>
<evidence type="ECO:0000313" key="4">
    <source>
        <dbReference type="EMBL" id="ADW67417.1"/>
    </source>
</evidence>
<evidence type="ECO:0000259" key="3">
    <source>
        <dbReference type="Pfam" id="PF24481"/>
    </source>
</evidence>
<gene>
    <name evidence="4" type="ordered locus">AciX9_0345</name>
</gene>
<dbReference type="OrthoDB" id="9795058at2"/>
<dbReference type="Gene3D" id="1.10.287.1490">
    <property type="match status" value="1"/>
</dbReference>
<dbReference type="EMBL" id="CP002480">
    <property type="protein sequence ID" value="ADW67417.1"/>
    <property type="molecule type" value="Genomic_DNA"/>
</dbReference>
<dbReference type="HOGENOM" id="CLU_073076_2_2_0"/>
<dbReference type="AlphaFoldDB" id="E8WWT9"/>
<feature type="domain" description="C4-type zinc ribbon" evidence="2">
    <location>
        <begin position="197"/>
        <end position="231"/>
    </location>
</feature>
<proteinExistence type="predicted"/>
<dbReference type="Pfam" id="PF02591">
    <property type="entry name" value="Zn_ribbon_9"/>
    <property type="match status" value="1"/>
</dbReference>
<reference evidence="5" key="1">
    <citation type="submission" date="2011-01" db="EMBL/GenBank/DDBJ databases">
        <title>Complete sequence of chromosome of Acidobacterium sp. MP5ACTX9.</title>
        <authorList>
            <consortium name="US DOE Joint Genome Institute"/>
            <person name="Lucas S."/>
            <person name="Copeland A."/>
            <person name="Lapidus A."/>
            <person name="Cheng J.-F."/>
            <person name="Goodwin L."/>
            <person name="Pitluck S."/>
            <person name="Teshima H."/>
            <person name="Detter J.C."/>
            <person name="Han C."/>
            <person name="Tapia R."/>
            <person name="Land M."/>
            <person name="Hauser L."/>
            <person name="Kyrpides N."/>
            <person name="Ivanova N."/>
            <person name="Ovchinnikova G."/>
            <person name="Pagani I."/>
            <person name="Rawat S.R."/>
            <person name="Mannisto M."/>
            <person name="Haggblom M.M."/>
            <person name="Woyke T."/>
        </authorList>
    </citation>
    <scope>NUCLEOTIDE SEQUENCE [LARGE SCALE GENOMIC DNA]</scope>
    <source>
        <strain evidence="5">MP5ACTX9</strain>
    </source>
</reference>
<feature type="coiled-coil region" evidence="1">
    <location>
        <begin position="53"/>
        <end position="110"/>
    </location>
</feature>
<accession>E8WWT9</accession>
<evidence type="ECO:0000259" key="2">
    <source>
        <dbReference type="Pfam" id="PF02591"/>
    </source>
</evidence>
<dbReference type="Proteomes" id="UP000000343">
    <property type="component" value="Chromosome"/>
</dbReference>
<dbReference type="Pfam" id="PF24481">
    <property type="entry name" value="CT398_CC"/>
    <property type="match status" value="1"/>
</dbReference>
<dbReference type="KEGG" id="acm:AciX9_0345"/>
<sequence length="261" mass="29035">MHEDLQKLMALQALDLEAKKLRDEMAALPKHVADLDTKAKAIAGQRAVVLDLIAKEEALRRRQESDVKDQQAKVAKGKQKIGNAINTVQVTAFEHEIAFAEKEISRLEEAELESMMRSEELDAQKTVADKALTAAESTHKSERERAIATIAADKIAVAAVDVQRTAQRATIGEDALSLYDRIAKAKGTGIAEALNQKCTACQMMLRPQRWNDIRERDHTEMTTCESCGRLLYYDPARDSPQRKTVTPERTESIAAQIVRGL</sequence>
<dbReference type="RefSeq" id="WP_013578745.1">
    <property type="nucleotide sequence ID" value="NC_015064.1"/>
</dbReference>